<feature type="domain" description="C3H1-type" evidence="7">
    <location>
        <begin position="90"/>
        <end position="113"/>
    </location>
</feature>
<evidence type="ECO:0000256" key="3">
    <source>
        <dbReference type="ARBA" id="ARBA00022771"/>
    </source>
</evidence>
<keyword evidence="1 5" id="KW-0479">Metal-binding</keyword>
<evidence type="ECO:0000259" key="7">
    <source>
        <dbReference type="PROSITE" id="PS50103"/>
    </source>
</evidence>
<dbReference type="PANTHER" id="PTHR12547">
    <property type="entry name" value="CCCH ZINC FINGER/TIS11-RELATED"/>
    <property type="match status" value="1"/>
</dbReference>
<feature type="region of interest" description="Disordered" evidence="6">
    <location>
        <begin position="231"/>
        <end position="252"/>
    </location>
</feature>
<sequence length="586" mass="61098">MRAAEQDRNAKAASKQAKTPKSKSKKGIPSSSIIEHNRKTELCRNYENGSCTFGDRCAFAHGLDDIKHKTLRDLEKEGRIADASKYQACLCQTWVATGTCLYGRRCVFIHDDRVKGTIGLSPRTSTLAKSAASRISSSTGSRGGGSGRGSSPLCPAGEDNDNGSLLFFPDRPRDPDSRELPADEVRYDIDFGVDVNTGRDHSTAYKLWYSFITVMGIDDSAIFARASNKGGVEEDTNHTSSGAIASGGTGTYPPPTTAKRIISYKDAASAGVHFIPPSASAARGAVGRALPTSSAVSAKLKQLDAAPPRSDNGNIDSDPLPVFYTLRMGIPACPGTPPPAAAPAALLKGEDVVLEYGSVKSDYDDDDDSYFSCPSSSSSWCSAVPPPPGLEGAVGNGSFVHAGAFSALGSPAATSDVASAVSLEGEDEYDGVIHDGFSCLSQHPREQGLVASRSAGPAAGAPSAAASRPSGTPARLAVFVGLHSDTDTSTCTSPSSSDGGDYGACQLGQPAHLGRDYDRSYVTEANSGIVPDSVGYGAAMAPPQYVMAHLHHRRQLCDGTTTGGSDVHAMAKLHRAIHGTLPSFLF</sequence>
<evidence type="ECO:0000256" key="5">
    <source>
        <dbReference type="PROSITE-ProRule" id="PRU00723"/>
    </source>
</evidence>
<proteinExistence type="predicted"/>
<dbReference type="GO" id="GO:0008270">
    <property type="term" value="F:zinc ion binding"/>
    <property type="evidence" value="ECO:0007669"/>
    <property type="project" value="UniProtKB-KW"/>
</dbReference>
<evidence type="ECO:0000313" key="9">
    <source>
        <dbReference type="Proteomes" id="UP000002630"/>
    </source>
</evidence>
<evidence type="ECO:0000313" key="8">
    <source>
        <dbReference type="EMBL" id="CBJ28880.1"/>
    </source>
</evidence>
<feature type="region of interest" description="Disordered" evidence="6">
    <location>
        <begin position="448"/>
        <end position="471"/>
    </location>
</feature>
<feature type="domain" description="C3H1-type" evidence="7">
    <location>
        <begin position="37"/>
        <end position="64"/>
    </location>
</feature>
<feature type="region of interest" description="Disordered" evidence="6">
    <location>
        <begin position="129"/>
        <end position="156"/>
    </location>
</feature>
<dbReference type="GO" id="GO:0003729">
    <property type="term" value="F:mRNA binding"/>
    <property type="evidence" value="ECO:0007669"/>
    <property type="project" value="InterPro"/>
</dbReference>
<dbReference type="AlphaFoldDB" id="D7FIR3"/>
<dbReference type="PROSITE" id="PS50103">
    <property type="entry name" value="ZF_C3H1"/>
    <property type="match status" value="2"/>
</dbReference>
<evidence type="ECO:0000256" key="1">
    <source>
        <dbReference type="ARBA" id="ARBA00022723"/>
    </source>
</evidence>
<reference evidence="8 9" key="1">
    <citation type="journal article" date="2010" name="Nature">
        <title>The Ectocarpus genome and the independent evolution of multicellularity in brown algae.</title>
        <authorList>
            <person name="Cock J.M."/>
            <person name="Sterck L."/>
            <person name="Rouze P."/>
            <person name="Scornet D."/>
            <person name="Allen A.E."/>
            <person name="Amoutzias G."/>
            <person name="Anthouard V."/>
            <person name="Artiguenave F."/>
            <person name="Aury J.M."/>
            <person name="Badger J.H."/>
            <person name="Beszteri B."/>
            <person name="Billiau K."/>
            <person name="Bonnet E."/>
            <person name="Bothwell J.H."/>
            <person name="Bowler C."/>
            <person name="Boyen C."/>
            <person name="Brownlee C."/>
            <person name="Carrano C.J."/>
            <person name="Charrier B."/>
            <person name="Cho G.Y."/>
            <person name="Coelho S.M."/>
            <person name="Collen J."/>
            <person name="Corre E."/>
            <person name="Da Silva C."/>
            <person name="Delage L."/>
            <person name="Delaroque N."/>
            <person name="Dittami S.M."/>
            <person name="Doulbeau S."/>
            <person name="Elias M."/>
            <person name="Farnham G."/>
            <person name="Gachon C.M."/>
            <person name="Gschloessl B."/>
            <person name="Heesch S."/>
            <person name="Jabbari K."/>
            <person name="Jubin C."/>
            <person name="Kawai H."/>
            <person name="Kimura K."/>
            <person name="Kloareg B."/>
            <person name="Kupper F.C."/>
            <person name="Lang D."/>
            <person name="Le Bail A."/>
            <person name="Leblanc C."/>
            <person name="Lerouge P."/>
            <person name="Lohr M."/>
            <person name="Lopez P.J."/>
            <person name="Martens C."/>
            <person name="Maumus F."/>
            <person name="Michel G."/>
            <person name="Miranda-Saavedra D."/>
            <person name="Morales J."/>
            <person name="Moreau H."/>
            <person name="Motomura T."/>
            <person name="Nagasato C."/>
            <person name="Napoli C.A."/>
            <person name="Nelson D.R."/>
            <person name="Nyvall-Collen P."/>
            <person name="Peters A.F."/>
            <person name="Pommier C."/>
            <person name="Potin P."/>
            <person name="Poulain J."/>
            <person name="Quesneville H."/>
            <person name="Read B."/>
            <person name="Rensing S.A."/>
            <person name="Ritter A."/>
            <person name="Rousvoal S."/>
            <person name="Samanta M."/>
            <person name="Samson G."/>
            <person name="Schroeder D.C."/>
            <person name="Segurens B."/>
            <person name="Strittmatter M."/>
            <person name="Tonon T."/>
            <person name="Tregear J.W."/>
            <person name="Valentin K."/>
            <person name="von Dassow P."/>
            <person name="Yamagishi T."/>
            <person name="Van de Peer Y."/>
            <person name="Wincker P."/>
        </authorList>
    </citation>
    <scope>NUCLEOTIDE SEQUENCE [LARGE SCALE GENOMIC DNA]</scope>
    <source>
        <strain evidence="9">Ec32 / CCAP1310/4</strain>
    </source>
</reference>
<feature type="compositionally biased region" description="Low complexity" evidence="6">
    <location>
        <begin position="451"/>
        <end position="471"/>
    </location>
</feature>
<feature type="compositionally biased region" description="Basic and acidic residues" evidence="6">
    <location>
        <begin position="1"/>
        <end position="10"/>
    </location>
</feature>
<dbReference type="PANTHER" id="PTHR12547:SF18">
    <property type="entry name" value="PROTEIN TIS11"/>
    <property type="match status" value="1"/>
</dbReference>
<dbReference type="InterPro" id="IPR000571">
    <property type="entry name" value="Znf_CCCH"/>
</dbReference>
<name>D7FIR3_ECTSI</name>
<dbReference type="Gene3D" id="4.10.1000.10">
    <property type="entry name" value="Zinc finger, CCCH-type"/>
    <property type="match status" value="2"/>
</dbReference>
<dbReference type="STRING" id="2880.D7FIR3"/>
<dbReference type="Proteomes" id="UP000002630">
    <property type="component" value="Linkage Group LG08"/>
</dbReference>
<protein>
    <recommendedName>
        <fullName evidence="7">C3H1-type domain-containing protein</fullName>
    </recommendedName>
</protein>
<dbReference type="SUPFAM" id="SSF90229">
    <property type="entry name" value="CCCH zinc finger"/>
    <property type="match status" value="2"/>
</dbReference>
<dbReference type="OrthoDB" id="410307at2759"/>
<dbReference type="Pfam" id="PF00642">
    <property type="entry name" value="zf-CCCH"/>
    <property type="match status" value="2"/>
</dbReference>
<feature type="region of interest" description="Disordered" evidence="6">
    <location>
        <begin position="1"/>
        <end position="31"/>
    </location>
</feature>
<dbReference type="EMBL" id="FN649733">
    <property type="protein sequence ID" value="CBJ28880.1"/>
    <property type="molecule type" value="Genomic_DNA"/>
</dbReference>
<feature type="zinc finger region" description="C3H1-type" evidence="5">
    <location>
        <begin position="90"/>
        <end position="113"/>
    </location>
</feature>
<keyword evidence="4 5" id="KW-0862">Zinc</keyword>
<dbReference type="EMBL" id="FN647892">
    <property type="protein sequence ID" value="CBJ28880.1"/>
    <property type="molecule type" value="Genomic_DNA"/>
</dbReference>
<keyword evidence="3 5" id="KW-0863">Zinc-finger</keyword>
<evidence type="ECO:0000256" key="4">
    <source>
        <dbReference type="ARBA" id="ARBA00022833"/>
    </source>
</evidence>
<evidence type="ECO:0000256" key="2">
    <source>
        <dbReference type="ARBA" id="ARBA00022737"/>
    </source>
</evidence>
<dbReference type="InParanoid" id="D7FIR3"/>
<keyword evidence="2" id="KW-0677">Repeat</keyword>
<feature type="compositionally biased region" description="Low complexity" evidence="6">
    <location>
        <begin position="130"/>
        <end position="140"/>
    </location>
</feature>
<accession>D7FIR3</accession>
<dbReference type="InterPro" id="IPR045877">
    <property type="entry name" value="ZFP36-like"/>
</dbReference>
<organism evidence="8 9">
    <name type="scientific">Ectocarpus siliculosus</name>
    <name type="common">Brown alga</name>
    <name type="synonym">Conferva siliculosa</name>
    <dbReference type="NCBI Taxonomy" id="2880"/>
    <lineage>
        <taxon>Eukaryota</taxon>
        <taxon>Sar</taxon>
        <taxon>Stramenopiles</taxon>
        <taxon>Ochrophyta</taxon>
        <taxon>PX clade</taxon>
        <taxon>Phaeophyceae</taxon>
        <taxon>Ectocarpales</taxon>
        <taxon>Ectocarpaceae</taxon>
        <taxon>Ectocarpus</taxon>
    </lineage>
</organism>
<gene>
    <name evidence="8" type="ORF">Esi_0123_0006</name>
</gene>
<feature type="zinc finger region" description="C3H1-type" evidence="5">
    <location>
        <begin position="37"/>
        <end position="64"/>
    </location>
</feature>
<keyword evidence="9" id="KW-1185">Reference proteome</keyword>
<dbReference type="eggNOG" id="KOG1677">
    <property type="taxonomic scope" value="Eukaryota"/>
</dbReference>
<dbReference type="InterPro" id="IPR036855">
    <property type="entry name" value="Znf_CCCH_sf"/>
</dbReference>
<dbReference type="SMART" id="SM00356">
    <property type="entry name" value="ZnF_C3H1"/>
    <property type="match status" value="2"/>
</dbReference>
<evidence type="ECO:0000256" key="6">
    <source>
        <dbReference type="SAM" id="MobiDB-lite"/>
    </source>
</evidence>